<dbReference type="Proteomes" id="UP000005522">
    <property type="component" value="Chromosome"/>
</dbReference>
<evidence type="ECO:0000313" key="6">
    <source>
        <dbReference type="EMBL" id="AIA56499.1"/>
    </source>
</evidence>
<keyword evidence="4 5" id="KW-0472">Membrane</keyword>
<dbReference type="InterPro" id="IPR006260">
    <property type="entry name" value="TonB/TolA_C"/>
</dbReference>
<evidence type="ECO:0000256" key="3">
    <source>
        <dbReference type="ARBA" id="ARBA00022989"/>
    </source>
</evidence>
<dbReference type="KEGG" id="acz:Acaty_c2661"/>
<dbReference type="EMBL" id="CP005986">
    <property type="protein sequence ID" value="AIA56499.1"/>
    <property type="molecule type" value="Genomic_DNA"/>
</dbReference>
<gene>
    <name evidence="6" type="ORF">Acaty_c2661</name>
</gene>
<evidence type="ECO:0000256" key="5">
    <source>
        <dbReference type="SAM" id="Phobius"/>
    </source>
</evidence>
<comment type="subcellular location">
    <subcellularLocation>
        <location evidence="1">Membrane</location>
        <topology evidence="1">Single-pass membrane protein</topology>
    </subcellularLocation>
</comment>
<dbReference type="AlphaFoldDB" id="A0A059ZUK6"/>
<accession>A0A059ZUK6</accession>
<protein>
    <submittedName>
        <fullName evidence="6">TonB family protein</fullName>
    </submittedName>
</protein>
<evidence type="ECO:0000256" key="4">
    <source>
        <dbReference type="ARBA" id="ARBA00023136"/>
    </source>
</evidence>
<dbReference type="GO" id="GO:0016020">
    <property type="term" value="C:membrane"/>
    <property type="evidence" value="ECO:0007669"/>
    <property type="project" value="UniProtKB-SubCell"/>
</dbReference>
<reference evidence="6 7" key="1">
    <citation type="journal article" date="2009" name="J. Bacteriol.">
        <title>Draft genome sequence of the extremely acidophilic bacterium Acidithiobacillus caldus ATCC 51756 reveals metabolic versatility in the genus Acidithiobacillus.</title>
        <authorList>
            <person name="Valdes J."/>
            <person name="Quatrini R."/>
            <person name="Hallberg K."/>
            <person name="Dopson M."/>
            <person name="Valenzuela P.D."/>
            <person name="Holmes D.S."/>
        </authorList>
    </citation>
    <scope>NUCLEOTIDE SEQUENCE [LARGE SCALE GENOMIC DNA]</scope>
    <source>
        <strain evidence="7">ATCC 51756 / DSM 8584 / KU</strain>
    </source>
</reference>
<keyword evidence="3 5" id="KW-1133">Transmembrane helix</keyword>
<organism evidence="6 7">
    <name type="scientific">Acidithiobacillus caldus (strain ATCC 51756 / DSM 8584 / KU)</name>
    <dbReference type="NCBI Taxonomy" id="637389"/>
    <lineage>
        <taxon>Bacteria</taxon>
        <taxon>Pseudomonadati</taxon>
        <taxon>Pseudomonadota</taxon>
        <taxon>Acidithiobacillia</taxon>
        <taxon>Acidithiobacillales</taxon>
        <taxon>Acidithiobacillaceae</taxon>
        <taxon>Acidithiobacillus</taxon>
    </lineage>
</organism>
<proteinExistence type="predicted"/>
<sequence>MKRQARGRRGFLRDLRARAPWSAYFGLSARDLDRLFPWLLLSSLGLGGIFLFVRDVGLLHVPRVPPISSYVQIDLVSAPAEATGTPALPMPTRGPGLPVVRAPATRAPSTAQSDPKAQLAAYLLAWERRVAEVAGASLAGHSIPQGRLIVAITIDPTGQLRRVEILRGQQHRDLVLAVESILQQAAPFPPLPPSWQHPPQELRIVRTWNFE</sequence>
<dbReference type="SUPFAM" id="SSF74653">
    <property type="entry name" value="TolA/TonB C-terminal domain"/>
    <property type="match status" value="1"/>
</dbReference>
<evidence type="ECO:0000256" key="1">
    <source>
        <dbReference type="ARBA" id="ARBA00004167"/>
    </source>
</evidence>
<dbReference type="Gene3D" id="3.30.1150.10">
    <property type="match status" value="1"/>
</dbReference>
<name>A0A059ZUK6_ACICK</name>
<keyword evidence="2 5" id="KW-0812">Transmembrane</keyword>
<dbReference type="RefSeq" id="WP_004869416.1">
    <property type="nucleotide sequence ID" value="NZ_CP005986.1"/>
</dbReference>
<dbReference type="eggNOG" id="COG0810">
    <property type="taxonomic scope" value="Bacteria"/>
</dbReference>
<evidence type="ECO:0000313" key="7">
    <source>
        <dbReference type="Proteomes" id="UP000005522"/>
    </source>
</evidence>
<dbReference type="Pfam" id="PF13103">
    <property type="entry name" value="TonB_2"/>
    <property type="match status" value="1"/>
</dbReference>
<evidence type="ECO:0000256" key="2">
    <source>
        <dbReference type="ARBA" id="ARBA00022692"/>
    </source>
</evidence>
<dbReference type="HOGENOM" id="CLU_1202700_0_0_6"/>
<dbReference type="NCBIfam" id="TIGR01352">
    <property type="entry name" value="tonB_Cterm"/>
    <property type="match status" value="1"/>
</dbReference>
<dbReference type="GeneID" id="92932717"/>
<feature type="transmembrane region" description="Helical" evidence="5">
    <location>
        <begin position="35"/>
        <end position="53"/>
    </location>
</feature>